<dbReference type="NCBIfam" id="TIGR01730">
    <property type="entry name" value="RND_mfp"/>
    <property type="match status" value="1"/>
</dbReference>
<evidence type="ECO:0000259" key="4">
    <source>
        <dbReference type="Pfam" id="PF25973"/>
    </source>
</evidence>
<feature type="domain" description="CusB-like beta-barrel" evidence="2">
    <location>
        <begin position="211"/>
        <end position="277"/>
    </location>
</feature>
<sequence>MKKQPLIMIVLSASLLFGCGKKVEEQKKGPPATIVTVAKSQVQTVEVLQESVGVIDTDSAPTLSAEVSAKVEQVLADTGDLVKPGQVLAILDKKDLSNALKVAQAEAARIDALLESQRKSTERNRQLAAQNFISPTKLDDSVALLNALEAQLKASRAAQDIASHNLSKIKVVAPVASRVEQRFISKGDYVTPGKPLFLLATSQNLMVRLPFPEGVADQIKPGLTVRLTTPTAPNKSVVGKVQEVRTMVGAANRAFEAIVEVANPGDWKPGASVTAALVVAEHPGAVVVPEASLVLRPAGKVVYVIENDKAMQRLVSVGERIGGVVEITSGLKEGEMVAVDGAGFLTDKAVVKIQNSQSDNSNAEARK</sequence>
<dbReference type="PANTHER" id="PTHR30469">
    <property type="entry name" value="MULTIDRUG RESISTANCE PROTEIN MDTA"/>
    <property type="match status" value="1"/>
</dbReference>
<evidence type="ECO:0000259" key="2">
    <source>
        <dbReference type="Pfam" id="PF25954"/>
    </source>
</evidence>
<keyword evidence="6" id="KW-1185">Reference proteome</keyword>
<comment type="caution">
    <text evidence="5">The sequence shown here is derived from an EMBL/GenBank/DDBJ whole genome shotgun (WGS) entry which is preliminary data.</text>
</comment>
<dbReference type="SUPFAM" id="SSF111369">
    <property type="entry name" value="HlyD-like secretion proteins"/>
    <property type="match status" value="1"/>
</dbReference>
<organism evidence="5 6">
    <name type="scientific">Sulfurirhabdus autotrophica</name>
    <dbReference type="NCBI Taxonomy" id="1706046"/>
    <lineage>
        <taxon>Bacteria</taxon>
        <taxon>Pseudomonadati</taxon>
        <taxon>Pseudomonadota</taxon>
        <taxon>Betaproteobacteria</taxon>
        <taxon>Nitrosomonadales</taxon>
        <taxon>Sulfuricellaceae</taxon>
        <taxon>Sulfurirhabdus</taxon>
    </lineage>
</organism>
<protein>
    <submittedName>
        <fullName evidence="5">RND family efflux transporter MFP subunit</fullName>
    </submittedName>
</protein>
<dbReference type="Pfam" id="PF25967">
    <property type="entry name" value="RND-MFP_C"/>
    <property type="match status" value="1"/>
</dbReference>
<name>A0A4R3Y6B5_9PROT</name>
<dbReference type="InterPro" id="IPR058627">
    <property type="entry name" value="MdtA-like_C"/>
</dbReference>
<dbReference type="InterPro" id="IPR058647">
    <property type="entry name" value="BSH_CzcB-like"/>
</dbReference>
<dbReference type="GO" id="GO:1990281">
    <property type="term" value="C:efflux pump complex"/>
    <property type="evidence" value="ECO:0007669"/>
    <property type="project" value="TreeGrafter"/>
</dbReference>
<dbReference type="EMBL" id="SMCO01000007">
    <property type="protein sequence ID" value="TCV86398.1"/>
    <property type="molecule type" value="Genomic_DNA"/>
</dbReference>
<dbReference type="Proteomes" id="UP000295367">
    <property type="component" value="Unassembled WGS sequence"/>
</dbReference>
<accession>A0A4R3Y6B5</accession>
<dbReference type="Gene3D" id="1.10.287.470">
    <property type="entry name" value="Helix hairpin bin"/>
    <property type="match status" value="1"/>
</dbReference>
<dbReference type="Pfam" id="PF25973">
    <property type="entry name" value="BSH_CzcB"/>
    <property type="match status" value="1"/>
</dbReference>
<evidence type="ECO:0000313" key="6">
    <source>
        <dbReference type="Proteomes" id="UP000295367"/>
    </source>
</evidence>
<dbReference type="GO" id="GO:0015562">
    <property type="term" value="F:efflux transmembrane transporter activity"/>
    <property type="evidence" value="ECO:0007669"/>
    <property type="project" value="TreeGrafter"/>
</dbReference>
<dbReference type="PROSITE" id="PS51257">
    <property type="entry name" value="PROKAR_LIPOPROTEIN"/>
    <property type="match status" value="1"/>
</dbReference>
<feature type="domain" description="Multidrug resistance protein MdtA-like C-terminal permuted SH3" evidence="3">
    <location>
        <begin position="285"/>
        <end position="342"/>
    </location>
</feature>
<dbReference type="InterPro" id="IPR058792">
    <property type="entry name" value="Beta-barrel_RND_2"/>
</dbReference>
<evidence type="ECO:0000259" key="3">
    <source>
        <dbReference type="Pfam" id="PF25967"/>
    </source>
</evidence>
<dbReference type="Pfam" id="PF25954">
    <property type="entry name" value="Beta-barrel_RND_2"/>
    <property type="match status" value="1"/>
</dbReference>
<feature type="domain" description="CzcB-like barrel-sandwich hybrid" evidence="4">
    <location>
        <begin position="64"/>
        <end position="200"/>
    </location>
</feature>
<dbReference type="Gene3D" id="2.40.50.100">
    <property type="match status" value="1"/>
</dbReference>
<dbReference type="OrthoDB" id="9806939at2"/>
<dbReference type="InterPro" id="IPR006143">
    <property type="entry name" value="RND_pump_MFP"/>
</dbReference>
<evidence type="ECO:0000313" key="5">
    <source>
        <dbReference type="EMBL" id="TCV86398.1"/>
    </source>
</evidence>
<dbReference type="AlphaFoldDB" id="A0A4R3Y6B5"/>
<dbReference type="Gene3D" id="2.40.30.170">
    <property type="match status" value="1"/>
</dbReference>
<dbReference type="PANTHER" id="PTHR30469:SF15">
    <property type="entry name" value="HLYD FAMILY OF SECRETION PROTEINS"/>
    <property type="match status" value="1"/>
</dbReference>
<proteinExistence type="inferred from homology"/>
<reference evidence="5 6" key="1">
    <citation type="submission" date="2019-03" db="EMBL/GenBank/DDBJ databases">
        <title>Genomic Encyclopedia of Type Strains, Phase IV (KMG-IV): sequencing the most valuable type-strain genomes for metagenomic binning, comparative biology and taxonomic classification.</title>
        <authorList>
            <person name="Goeker M."/>
        </authorList>
    </citation>
    <scope>NUCLEOTIDE SEQUENCE [LARGE SCALE GENOMIC DNA]</scope>
    <source>
        <strain evidence="5 6">DSM 100309</strain>
    </source>
</reference>
<gene>
    <name evidence="5" type="ORF">EDC63_10786</name>
</gene>
<dbReference type="RefSeq" id="WP_124945227.1">
    <property type="nucleotide sequence ID" value="NZ_BHVT01000009.1"/>
</dbReference>
<evidence type="ECO:0000256" key="1">
    <source>
        <dbReference type="ARBA" id="ARBA00009477"/>
    </source>
</evidence>
<comment type="similarity">
    <text evidence="1">Belongs to the membrane fusion protein (MFP) (TC 8.A.1) family.</text>
</comment>
<dbReference type="Gene3D" id="2.40.420.20">
    <property type="match status" value="1"/>
</dbReference>